<proteinExistence type="predicted"/>
<protein>
    <submittedName>
        <fullName evidence="2">Acriflavin resistance plasma membrane protein</fullName>
    </submittedName>
</protein>
<dbReference type="Proteomes" id="UP000028702">
    <property type="component" value="Unassembled WGS sequence"/>
</dbReference>
<accession>A0A081BE76</accession>
<organism evidence="2 3">
    <name type="scientific">Tepidicaulis marinus</name>
    <dbReference type="NCBI Taxonomy" id="1333998"/>
    <lineage>
        <taxon>Bacteria</taxon>
        <taxon>Pseudomonadati</taxon>
        <taxon>Pseudomonadota</taxon>
        <taxon>Alphaproteobacteria</taxon>
        <taxon>Hyphomicrobiales</taxon>
        <taxon>Parvibaculaceae</taxon>
        <taxon>Tepidicaulis</taxon>
    </lineage>
</organism>
<sequence>MKNWPFFLWCAFFLILALNFASTVLAILGGDFDGTGLPLEMTVMEAVANGFAALGWAAVLISALFKRYLVSARLAVFLAGFFFFDVITTFVLPMPLPPYFLIWGSAVAGLMLLGARHLQKEARHA</sequence>
<keyword evidence="3" id="KW-1185">Reference proteome</keyword>
<evidence type="ECO:0000256" key="1">
    <source>
        <dbReference type="SAM" id="Phobius"/>
    </source>
</evidence>
<evidence type="ECO:0000313" key="3">
    <source>
        <dbReference type="Proteomes" id="UP000028702"/>
    </source>
</evidence>
<dbReference type="EMBL" id="BBIO01000017">
    <property type="protein sequence ID" value="GAK46344.1"/>
    <property type="molecule type" value="Genomic_DNA"/>
</dbReference>
<dbReference type="AlphaFoldDB" id="A0A081BE76"/>
<gene>
    <name evidence="2" type="ORF">M2A_2843</name>
</gene>
<name>A0A081BE76_9HYPH</name>
<dbReference type="RefSeq" id="WP_045448808.1">
    <property type="nucleotide sequence ID" value="NZ_BBIO01000017.1"/>
</dbReference>
<keyword evidence="1" id="KW-1133">Transmembrane helix</keyword>
<feature type="transmembrane region" description="Helical" evidence="1">
    <location>
        <begin position="72"/>
        <end position="92"/>
    </location>
</feature>
<keyword evidence="1" id="KW-0472">Membrane</keyword>
<evidence type="ECO:0000313" key="2">
    <source>
        <dbReference type="EMBL" id="GAK46344.1"/>
    </source>
</evidence>
<feature type="transmembrane region" description="Helical" evidence="1">
    <location>
        <begin position="98"/>
        <end position="115"/>
    </location>
</feature>
<keyword evidence="1" id="KW-0812">Transmembrane</keyword>
<reference evidence="2 3" key="1">
    <citation type="submission" date="2014-07" db="EMBL/GenBank/DDBJ databases">
        <title>Tepidicaulis marinum gen. nov., sp. nov., a novel marine bacterium denitrifying nitrate to nitrous oxide strictly under microaerobic conditions.</title>
        <authorList>
            <person name="Takeuchi M."/>
            <person name="Yamagishi T."/>
            <person name="Kamagata Y."/>
            <person name="Oshima K."/>
            <person name="Hattori M."/>
            <person name="Katayama T."/>
            <person name="Hanada S."/>
            <person name="Tamaki H."/>
            <person name="Marumo K."/>
            <person name="Maeda H."/>
            <person name="Nedachi M."/>
            <person name="Iwasaki W."/>
            <person name="Suwa Y."/>
            <person name="Sakata S."/>
        </authorList>
    </citation>
    <scope>NUCLEOTIDE SEQUENCE [LARGE SCALE GENOMIC DNA]</scope>
    <source>
        <strain evidence="2 3">MA2</strain>
    </source>
</reference>
<comment type="caution">
    <text evidence="2">The sequence shown here is derived from an EMBL/GenBank/DDBJ whole genome shotgun (WGS) entry which is preliminary data.</text>
</comment>
<dbReference type="STRING" id="1333998.M2A_2843"/>
<feature type="transmembrane region" description="Helical" evidence="1">
    <location>
        <begin position="42"/>
        <end position="65"/>
    </location>
</feature>